<name>A0A916BDM7_9PROT</name>
<evidence type="ECO:0000313" key="1">
    <source>
        <dbReference type="EMBL" id="CAE6735071.1"/>
    </source>
</evidence>
<comment type="caution">
    <text evidence="1">The sequence shown here is derived from an EMBL/GenBank/DDBJ whole genome shotgun (WGS) entry which is preliminary data.</text>
</comment>
<dbReference type="EMBL" id="CAJNBL010000041">
    <property type="protein sequence ID" value="CAE6735071.1"/>
    <property type="molecule type" value="Genomic_DNA"/>
</dbReference>
<keyword evidence="2" id="KW-1185">Reference proteome</keyword>
<dbReference type="Proteomes" id="UP000675882">
    <property type="component" value="Unassembled WGS sequence"/>
</dbReference>
<reference evidence="1" key="1">
    <citation type="submission" date="2021-02" db="EMBL/GenBank/DDBJ databases">
        <authorList>
            <person name="Han P."/>
        </authorList>
    </citation>
    <scope>NUCLEOTIDE SEQUENCE</scope>
    <source>
        <strain evidence="1">Candidatus Nitrotoga sp. ZN8</strain>
    </source>
</reference>
<proteinExistence type="predicted"/>
<protein>
    <submittedName>
        <fullName evidence="1">Uncharacterized protein</fullName>
    </submittedName>
</protein>
<gene>
    <name evidence="1" type="ORF">NTGZN8_60093</name>
</gene>
<sequence length="66" mass="7541">MNQTQNEANWVSARKTTCSGHALQMHDTVPFVIVLSFSRPHYLSLLSMATIHLSCKIFTKLRKSYT</sequence>
<accession>A0A916BDM7</accession>
<organism evidence="1 2">
    <name type="scientific">Candidatus Nitrotoga fabula</name>
    <dbReference type="NCBI Taxonomy" id="2182327"/>
    <lineage>
        <taxon>Bacteria</taxon>
        <taxon>Pseudomonadati</taxon>
        <taxon>Pseudomonadota</taxon>
        <taxon>Betaproteobacteria</taxon>
        <taxon>Nitrosomonadales</taxon>
        <taxon>Gallionellaceae</taxon>
        <taxon>Candidatus Nitrotoga</taxon>
    </lineage>
</organism>
<dbReference type="AlphaFoldDB" id="A0A916BDM7"/>
<evidence type="ECO:0000313" key="2">
    <source>
        <dbReference type="Proteomes" id="UP000675882"/>
    </source>
</evidence>